<gene>
    <name evidence="2" type="ORF">D3227_26965</name>
</gene>
<evidence type="ECO:0008006" key="4">
    <source>
        <dbReference type="Google" id="ProtNLM"/>
    </source>
</evidence>
<feature type="region of interest" description="Disordered" evidence="1">
    <location>
        <begin position="1"/>
        <end position="26"/>
    </location>
</feature>
<accession>A0A3A5KAR8</accession>
<reference evidence="2 3" key="1">
    <citation type="submission" date="2018-09" db="EMBL/GenBank/DDBJ databases">
        <title>Mesorhizobium carmichaelinearum sp. nov. isolated from Carmichaelinea spp. root nodules in New Zealand.</title>
        <authorList>
            <person name="De Meyer S.E."/>
        </authorList>
    </citation>
    <scope>NUCLEOTIDE SEQUENCE [LARGE SCALE GENOMIC DNA]</scope>
    <source>
        <strain evidence="2 3">ICMP19557</strain>
    </source>
</reference>
<name>A0A3A5KAR8_9HYPH</name>
<sequence>MSFAQANGKKGTASPKIADHGEKSCPSARAEPGALLIGVVGADGLVQPIPTRLEIDEDFVEQASKSGVPEARFRFGGRCVEGKCKQWTGNSCGVIEKVLTGMADQNIAPAENLPRCIIRGTCRWYSQRGADTCRACIYVVTDQSALVAHA</sequence>
<keyword evidence="3" id="KW-1185">Reference proteome</keyword>
<dbReference type="AlphaFoldDB" id="A0A3A5KAR8"/>
<evidence type="ECO:0000256" key="1">
    <source>
        <dbReference type="SAM" id="MobiDB-lite"/>
    </source>
</evidence>
<dbReference type="Proteomes" id="UP000272706">
    <property type="component" value="Unassembled WGS sequence"/>
</dbReference>
<organism evidence="2 3">
    <name type="scientific">Mesorhizobium waimense</name>
    <dbReference type="NCBI Taxonomy" id="1300307"/>
    <lineage>
        <taxon>Bacteria</taxon>
        <taxon>Pseudomonadati</taxon>
        <taxon>Pseudomonadota</taxon>
        <taxon>Alphaproteobacteria</taxon>
        <taxon>Hyphomicrobiales</taxon>
        <taxon>Phyllobacteriaceae</taxon>
        <taxon>Mesorhizobium</taxon>
    </lineage>
</organism>
<evidence type="ECO:0000313" key="2">
    <source>
        <dbReference type="EMBL" id="RJT32054.1"/>
    </source>
</evidence>
<dbReference type="EMBL" id="QZWZ01000027">
    <property type="protein sequence ID" value="RJT32054.1"/>
    <property type="molecule type" value="Genomic_DNA"/>
</dbReference>
<dbReference type="OrthoDB" id="571920at2"/>
<protein>
    <recommendedName>
        <fullName evidence="4">Nitrogen fixation protein</fullName>
    </recommendedName>
</protein>
<evidence type="ECO:0000313" key="3">
    <source>
        <dbReference type="Proteomes" id="UP000272706"/>
    </source>
</evidence>
<comment type="caution">
    <text evidence="2">The sequence shown here is derived from an EMBL/GenBank/DDBJ whole genome shotgun (WGS) entry which is preliminary data.</text>
</comment>
<proteinExistence type="predicted"/>